<dbReference type="InterPro" id="IPR027268">
    <property type="entry name" value="Peptidase_M4/M1_CTD_sf"/>
</dbReference>
<comment type="similarity">
    <text evidence="3 19">Belongs to the peptidase M1 family.</text>
</comment>
<keyword evidence="25" id="KW-1185">Reference proteome</keyword>
<comment type="cofactor">
    <cofactor evidence="19">
        <name>Zn(2+)</name>
        <dbReference type="ChEBI" id="CHEBI:29105"/>
    </cofactor>
    <text evidence="19">Binds 1 zinc ion per subunit.</text>
</comment>
<evidence type="ECO:0000256" key="10">
    <source>
        <dbReference type="ARBA" id="ARBA00022801"/>
    </source>
</evidence>
<evidence type="ECO:0000256" key="16">
    <source>
        <dbReference type="ARBA" id="ARBA00023136"/>
    </source>
</evidence>
<dbReference type="SUPFAM" id="SSF55486">
    <property type="entry name" value="Metalloproteases ('zincins'), catalytic domain"/>
    <property type="match status" value="1"/>
</dbReference>
<keyword evidence="8 19" id="KW-0812">Transmembrane</keyword>
<evidence type="ECO:0000256" key="5">
    <source>
        <dbReference type="ARBA" id="ARBA00022438"/>
    </source>
</evidence>
<keyword evidence="7 19" id="KW-0645">Protease</keyword>
<dbReference type="InterPro" id="IPR034016">
    <property type="entry name" value="M1_APN-typ"/>
</dbReference>
<evidence type="ECO:0000256" key="15">
    <source>
        <dbReference type="ARBA" id="ARBA00023049"/>
    </source>
</evidence>
<dbReference type="Gene3D" id="2.60.40.1910">
    <property type="match status" value="1"/>
</dbReference>
<dbReference type="InterPro" id="IPR001930">
    <property type="entry name" value="Peptidase_M1"/>
</dbReference>
<reference evidence="24 25" key="1">
    <citation type="submission" date="2022-05" db="EMBL/GenBank/DDBJ databases">
        <authorList>
            <consortium name="Genoscope - CEA"/>
            <person name="William W."/>
        </authorList>
    </citation>
    <scope>NUCLEOTIDE SEQUENCE [LARGE SCALE GENOMIC DNA]</scope>
</reference>
<organism evidence="24 25">
    <name type="scientific">Porites lobata</name>
    <dbReference type="NCBI Taxonomy" id="104759"/>
    <lineage>
        <taxon>Eukaryota</taxon>
        <taxon>Metazoa</taxon>
        <taxon>Cnidaria</taxon>
        <taxon>Anthozoa</taxon>
        <taxon>Hexacorallia</taxon>
        <taxon>Scleractinia</taxon>
        <taxon>Fungiina</taxon>
        <taxon>Poritidae</taxon>
        <taxon>Porites</taxon>
    </lineage>
</organism>
<evidence type="ECO:0000259" key="21">
    <source>
        <dbReference type="Pfam" id="PF01433"/>
    </source>
</evidence>
<evidence type="ECO:0000256" key="4">
    <source>
        <dbReference type="ARBA" id="ARBA00011748"/>
    </source>
</evidence>
<keyword evidence="16 19" id="KW-0472">Membrane</keyword>
<dbReference type="PRINTS" id="PR00756">
    <property type="entry name" value="ALADIPTASE"/>
</dbReference>
<evidence type="ECO:0000256" key="14">
    <source>
        <dbReference type="ARBA" id="ARBA00022989"/>
    </source>
</evidence>
<dbReference type="Proteomes" id="UP001159405">
    <property type="component" value="Unassembled WGS sequence"/>
</dbReference>
<comment type="subunit">
    <text evidence="4">Homodimer; disulfide-linked.</text>
</comment>
<keyword evidence="5 19" id="KW-0031">Aminopeptidase</keyword>
<evidence type="ECO:0000259" key="22">
    <source>
        <dbReference type="Pfam" id="PF11838"/>
    </source>
</evidence>
<dbReference type="PANTHER" id="PTHR11533">
    <property type="entry name" value="PROTEASE M1 ZINC METALLOPROTEASE"/>
    <property type="match status" value="1"/>
</dbReference>
<evidence type="ECO:0000256" key="12">
    <source>
        <dbReference type="ARBA" id="ARBA00022837"/>
    </source>
</evidence>
<keyword evidence="13" id="KW-0735">Signal-anchor</keyword>
<evidence type="ECO:0000256" key="2">
    <source>
        <dbReference type="ARBA" id="ARBA00004401"/>
    </source>
</evidence>
<comment type="caution">
    <text evidence="24">The sequence shown here is derived from an EMBL/GenBank/DDBJ whole genome shotgun (WGS) entry which is preliminary data.</text>
</comment>
<gene>
    <name evidence="24" type="ORF">PLOB_00050109</name>
</gene>
<dbReference type="Pfam" id="PF01433">
    <property type="entry name" value="Peptidase_M1"/>
    <property type="match status" value="1"/>
</dbReference>
<dbReference type="InterPro" id="IPR014782">
    <property type="entry name" value="Peptidase_M1_dom"/>
</dbReference>
<evidence type="ECO:0000259" key="23">
    <source>
        <dbReference type="Pfam" id="PF17900"/>
    </source>
</evidence>
<dbReference type="CDD" id="cd09601">
    <property type="entry name" value="M1_APN-Q_like"/>
    <property type="match status" value="1"/>
</dbReference>
<comment type="subcellular location">
    <subcellularLocation>
        <location evidence="2">Cell membrane</location>
        <topology evidence="2">Single-pass type II membrane protein</topology>
    </subcellularLocation>
</comment>
<dbReference type="Gene3D" id="2.60.40.1730">
    <property type="entry name" value="tricorn interacting facor f3 domain"/>
    <property type="match status" value="1"/>
</dbReference>
<evidence type="ECO:0000313" key="25">
    <source>
        <dbReference type="Proteomes" id="UP001159405"/>
    </source>
</evidence>
<evidence type="ECO:0000313" key="24">
    <source>
        <dbReference type="EMBL" id="CAH3154646.1"/>
    </source>
</evidence>
<evidence type="ECO:0000256" key="13">
    <source>
        <dbReference type="ARBA" id="ARBA00022968"/>
    </source>
</evidence>
<evidence type="ECO:0000256" key="17">
    <source>
        <dbReference type="ARBA" id="ARBA00023157"/>
    </source>
</evidence>
<comment type="catalytic activity">
    <reaction evidence="1">
        <text>Release of N-terminal glutamate (and to a lesser extent aspartate) from a peptide.</text>
        <dbReference type="EC" id="3.4.11.7"/>
    </reaction>
</comment>
<accession>A0ABN8Q0E9</accession>
<keyword evidence="11 19" id="KW-0862">Zinc</keyword>
<keyword evidence="15 19" id="KW-0482">Metalloprotease</keyword>
<evidence type="ECO:0000256" key="18">
    <source>
        <dbReference type="ARBA" id="ARBA00023180"/>
    </source>
</evidence>
<dbReference type="PANTHER" id="PTHR11533:SF276">
    <property type="entry name" value="GLUTAMYL AMINOPEPTIDASE"/>
    <property type="match status" value="1"/>
</dbReference>
<dbReference type="InterPro" id="IPR042097">
    <property type="entry name" value="Aminopeptidase_N-like_N_sf"/>
</dbReference>
<dbReference type="Pfam" id="PF17900">
    <property type="entry name" value="Peptidase_M1_N"/>
    <property type="match status" value="1"/>
</dbReference>
<keyword evidence="6" id="KW-1003">Cell membrane</keyword>
<evidence type="ECO:0000256" key="3">
    <source>
        <dbReference type="ARBA" id="ARBA00010136"/>
    </source>
</evidence>
<name>A0ABN8Q0E9_9CNID</name>
<dbReference type="Pfam" id="PF11838">
    <property type="entry name" value="ERAP1_C"/>
    <property type="match status" value="1"/>
</dbReference>
<proteinExistence type="inferred from homology"/>
<evidence type="ECO:0000256" key="19">
    <source>
        <dbReference type="RuleBase" id="RU364040"/>
    </source>
</evidence>
<feature type="compositionally biased region" description="Basic and acidic residues" evidence="20">
    <location>
        <begin position="1"/>
        <end position="22"/>
    </location>
</feature>
<feature type="region of interest" description="Disordered" evidence="20">
    <location>
        <begin position="64"/>
        <end position="88"/>
    </location>
</feature>
<keyword evidence="9 19" id="KW-0479">Metal-binding</keyword>
<keyword evidence="12" id="KW-0106">Calcium</keyword>
<sequence>MEEVPLKQDTEIPQVKDEDKKSSSPTSSSFYNKRTFIIAAIVILVLLILVIVLGALLGAERAERARKGRRGRGDGRKESAVVATSAPAPTTPGTEVWWNVRLPDNIVPDHYDVVLYIDLKKLVFFGDVSILVNVTKSTENVLVHVNKMNITQSPTVEKASSGAPLEIQRHFWFEKNQFYVIVLTSALETGHQYKIKMKFRAELGDGLAGLYKSTYTREDGTEVTMAATQFQPTDARRTFPCFDEPALKATFTFTLVHDPKLISIANMPIKSTEKKDGWQFDHFEKTPRMPTYLLAFVVCDFDKTTKTTGRGTKMTFYAPRDKIDQVEYAKENAVIMLDYMEEYFNITYPLPKADMVALPDFAFSGMENWGIIMYREAALLYKPNASSEANKQRTAGILSHELAHQWFGNLVTMAWWDDLWLNEGFASFVEFYGVDETEPEWKMLDQFVVIDMMLAFTLDGLANSHPIRVPVNHPDEINEIFDYISYNKGSSIIRMLQHFLGKSVFQKGLTRYLNKYRYGNAVTNDLWDALEEESCAQGSCKRVKQLMDTWTLQMGYPMLTVTKKSGNTYTVSQERFLYDRNANLTSKYKSPFNYKWVVPFTYVTGAKSEPTSKLLNMTSAEIEWDGSGWLKGNAGHTGFYRVNYAQQQWDQIIKQLETDHKVFSVKDRAGLIDDAFNLARGGYLKYSVALGITKYLKNEDEYVPWAALDNNIKFVSRILPQSSPAFKYLKRYLQSQARTQYAKLGFKDSGSHLDVYKRSLILSVMCSAGEASCLKNASDYFNKWMEDPVQYPVPANLRSLVYFYGVRNGGVKEWNFLFEQFQKSSVASERQQFLFGLAGASEPWLLNRYLEYSVRPKKIRTQDTRSVILNVASHNPYGRQLTWQFIKLNWDFIMEKFGGGFYTISKIILGVTEGFATEYQLEDLISFNKNHPAGSGERAQQQAEETVKANIQWRQDHEQDIGNWLKDFLQANNIPKPLFL</sequence>
<dbReference type="SUPFAM" id="SSF63737">
    <property type="entry name" value="Leukotriene A4 hydrolase N-terminal domain"/>
    <property type="match status" value="1"/>
</dbReference>
<evidence type="ECO:0000256" key="1">
    <source>
        <dbReference type="ARBA" id="ARBA00001703"/>
    </source>
</evidence>
<dbReference type="InterPro" id="IPR024571">
    <property type="entry name" value="ERAP1-like_C_dom"/>
</dbReference>
<keyword evidence="18" id="KW-0325">Glycoprotein</keyword>
<dbReference type="InterPro" id="IPR050344">
    <property type="entry name" value="Peptidase_M1_aminopeptidases"/>
</dbReference>
<keyword evidence="14 19" id="KW-1133">Transmembrane helix</keyword>
<dbReference type="EMBL" id="CALNXK010000099">
    <property type="protein sequence ID" value="CAH3154646.1"/>
    <property type="molecule type" value="Genomic_DNA"/>
</dbReference>
<feature type="compositionally biased region" description="Basic and acidic residues" evidence="20">
    <location>
        <begin position="64"/>
        <end position="79"/>
    </location>
</feature>
<dbReference type="Gene3D" id="1.25.50.20">
    <property type="match status" value="1"/>
</dbReference>
<feature type="transmembrane region" description="Helical" evidence="19">
    <location>
        <begin position="36"/>
        <end position="59"/>
    </location>
</feature>
<dbReference type="Gene3D" id="1.10.390.10">
    <property type="entry name" value="Neutral Protease Domain 2"/>
    <property type="match status" value="1"/>
</dbReference>
<evidence type="ECO:0000256" key="8">
    <source>
        <dbReference type="ARBA" id="ARBA00022692"/>
    </source>
</evidence>
<dbReference type="EC" id="3.4.11.-" evidence="19"/>
<dbReference type="InterPro" id="IPR045357">
    <property type="entry name" value="Aminopeptidase_N-like_N"/>
</dbReference>
<evidence type="ECO:0000256" key="6">
    <source>
        <dbReference type="ARBA" id="ARBA00022475"/>
    </source>
</evidence>
<evidence type="ECO:0000256" key="9">
    <source>
        <dbReference type="ARBA" id="ARBA00022723"/>
    </source>
</evidence>
<evidence type="ECO:0000256" key="20">
    <source>
        <dbReference type="SAM" id="MobiDB-lite"/>
    </source>
</evidence>
<feature type="region of interest" description="Disordered" evidence="20">
    <location>
        <begin position="1"/>
        <end position="27"/>
    </location>
</feature>
<keyword evidence="10 19" id="KW-0378">Hydrolase</keyword>
<evidence type="ECO:0000256" key="11">
    <source>
        <dbReference type="ARBA" id="ARBA00022833"/>
    </source>
</evidence>
<feature type="domain" description="ERAP1-like C-terminal" evidence="22">
    <location>
        <begin position="629"/>
        <end position="948"/>
    </location>
</feature>
<feature type="domain" description="Aminopeptidase N-like N-terminal" evidence="23">
    <location>
        <begin position="107"/>
        <end position="293"/>
    </location>
</feature>
<protein>
    <recommendedName>
        <fullName evidence="19">Aminopeptidase</fullName>
        <ecNumber evidence="19">3.4.11.-</ecNumber>
    </recommendedName>
</protein>
<keyword evidence="17" id="KW-1015">Disulfide bond</keyword>
<feature type="domain" description="Peptidase M1 membrane alanine aminopeptidase" evidence="21">
    <location>
        <begin position="328"/>
        <end position="550"/>
    </location>
</feature>
<evidence type="ECO:0000256" key="7">
    <source>
        <dbReference type="ARBA" id="ARBA00022670"/>
    </source>
</evidence>